<feature type="region of interest" description="Disordered" evidence="1">
    <location>
        <begin position="115"/>
        <end position="137"/>
    </location>
</feature>
<proteinExistence type="predicted"/>
<name>A0ABR2EKV9_9ROSI</name>
<dbReference type="Proteomes" id="UP001472677">
    <property type="component" value="Unassembled WGS sequence"/>
</dbReference>
<sequence>MEVKRRAVENLPSGPLGSGDFAKAQVCQASRRESFRKTDLMVFVDNLRWFRWPKQDSPSADDKVLPKHHLREEFKSRSIVMGTKSEVVRTLVNTKTNLRDERTFRDVLLSKPIGVQEPVKQSNGNLNSENRGNASKS</sequence>
<accession>A0ABR2EKV9</accession>
<evidence type="ECO:0000313" key="3">
    <source>
        <dbReference type="Proteomes" id="UP001472677"/>
    </source>
</evidence>
<protein>
    <submittedName>
        <fullName evidence="2">Uncharacterized protein</fullName>
    </submittedName>
</protein>
<feature type="compositionally biased region" description="Polar residues" evidence="1">
    <location>
        <begin position="119"/>
        <end position="137"/>
    </location>
</feature>
<evidence type="ECO:0000313" key="2">
    <source>
        <dbReference type="EMBL" id="KAK8562098.1"/>
    </source>
</evidence>
<gene>
    <name evidence="2" type="ORF">V6N12_049149</name>
</gene>
<keyword evidence="3" id="KW-1185">Reference proteome</keyword>
<comment type="caution">
    <text evidence="2">The sequence shown here is derived from an EMBL/GenBank/DDBJ whole genome shotgun (WGS) entry which is preliminary data.</text>
</comment>
<reference evidence="2 3" key="1">
    <citation type="journal article" date="2024" name="G3 (Bethesda)">
        <title>Genome assembly of Hibiscus sabdariffa L. provides insights into metabolisms of medicinal natural products.</title>
        <authorList>
            <person name="Kim T."/>
        </authorList>
    </citation>
    <scope>NUCLEOTIDE SEQUENCE [LARGE SCALE GENOMIC DNA]</scope>
    <source>
        <strain evidence="2">TK-2024</strain>
        <tissue evidence="2">Old leaves</tissue>
    </source>
</reference>
<organism evidence="2 3">
    <name type="scientific">Hibiscus sabdariffa</name>
    <name type="common">roselle</name>
    <dbReference type="NCBI Taxonomy" id="183260"/>
    <lineage>
        <taxon>Eukaryota</taxon>
        <taxon>Viridiplantae</taxon>
        <taxon>Streptophyta</taxon>
        <taxon>Embryophyta</taxon>
        <taxon>Tracheophyta</taxon>
        <taxon>Spermatophyta</taxon>
        <taxon>Magnoliopsida</taxon>
        <taxon>eudicotyledons</taxon>
        <taxon>Gunneridae</taxon>
        <taxon>Pentapetalae</taxon>
        <taxon>rosids</taxon>
        <taxon>malvids</taxon>
        <taxon>Malvales</taxon>
        <taxon>Malvaceae</taxon>
        <taxon>Malvoideae</taxon>
        <taxon>Hibiscus</taxon>
    </lineage>
</organism>
<evidence type="ECO:0000256" key="1">
    <source>
        <dbReference type="SAM" id="MobiDB-lite"/>
    </source>
</evidence>
<dbReference type="EMBL" id="JBBPBM010000013">
    <property type="protein sequence ID" value="KAK8562098.1"/>
    <property type="molecule type" value="Genomic_DNA"/>
</dbReference>